<evidence type="ECO:0000259" key="3">
    <source>
        <dbReference type="Pfam" id="PF25607"/>
    </source>
</evidence>
<organism evidence="4 5">
    <name type="scientific">Pseudomonas linyingensis</name>
    <dbReference type="NCBI Taxonomy" id="915471"/>
    <lineage>
        <taxon>Bacteria</taxon>
        <taxon>Pseudomonadati</taxon>
        <taxon>Pseudomonadota</taxon>
        <taxon>Gammaproteobacteria</taxon>
        <taxon>Pseudomonadales</taxon>
        <taxon>Pseudomonadaceae</taxon>
        <taxon>Pseudomonas</taxon>
    </lineage>
</organism>
<dbReference type="STRING" id="915471.SAMN05216201_10665"/>
<evidence type="ECO:0000313" key="5">
    <source>
        <dbReference type="Proteomes" id="UP000242930"/>
    </source>
</evidence>
<keyword evidence="5" id="KW-1185">Reference proteome</keyword>
<dbReference type="Pfam" id="PF25607">
    <property type="entry name" value="DUF7939"/>
    <property type="match status" value="1"/>
</dbReference>
<feature type="transmembrane region" description="Helical" evidence="1">
    <location>
        <begin position="428"/>
        <end position="450"/>
    </location>
</feature>
<dbReference type="Pfam" id="PF13584">
    <property type="entry name" value="BatD"/>
    <property type="match status" value="1"/>
</dbReference>
<keyword evidence="2" id="KW-0732">Signal</keyword>
<reference evidence="5" key="1">
    <citation type="submission" date="2016-10" db="EMBL/GenBank/DDBJ databases">
        <authorList>
            <person name="Varghese N."/>
            <person name="Submissions S."/>
        </authorList>
    </citation>
    <scope>NUCLEOTIDE SEQUENCE [LARGE SCALE GENOMIC DNA]</scope>
    <source>
        <strain evidence="5">LMG 25967</strain>
    </source>
</reference>
<dbReference type="PANTHER" id="PTHR40940:SF1">
    <property type="entry name" value="PROTEIN BATD"/>
    <property type="match status" value="1"/>
</dbReference>
<dbReference type="Proteomes" id="UP000242930">
    <property type="component" value="Unassembled WGS sequence"/>
</dbReference>
<dbReference type="AlphaFoldDB" id="A0A1H6XJ15"/>
<name>A0A1H6XJ15_9PSED</name>
<proteinExistence type="predicted"/>
<evidence type="ECO:0000256" key="2">
    <source>
        <dbReference type="SAM" id="SignalP"/>
    </source>
</evidence>
<protein>
    <submittedName>
        <fullName evidence="4">Oxygen tolerance</fullName>
    </submittedName>
</protein>
<dbReference type="InterPro" id="IPR057699">
    <property type="entry name" value="DUF7939"/>
</dbReference>
<evidence type="ECO:0000313" key="4">
    <source>
        <dbReference type="EMBL" id="SEJ24565.1"/>
    </source>
</evidence>
<keyword evidence="1" id="KW-1133">Transmembrane helix</keyword>
<feature type="chain" id="PRO_5017343173" evidence="2">
    <location>
        <begin position="40"/>
        <end position="565"/>
    </location>
</feature>
<evidence type="ECO:0000256" key="1">
    <source>
        <dbReference type="SAM" id="Phobius"/>
    </source>
</evidence>
<keyword evidence="1" id="KW-0472">Membrane</keyword>
<keyword evidence="1" id="KW-0812">Transmembrane</keyword>
<dbReference type="InterPro" id="IPR025738">
    <property type="entry name" value="BatD"/>
</dbReference>
<dbReference type="PANTHER" id="PTHR40940">
    <property type="entry name" value="PROTEIN BATD-RELATED"/>
    <property type="match status" value="1"/>
</dbReference>
<accession>A0A1H6XJ15</accession>
<sequence length="565" mass="61444">MSASMHTPVTTLPIRRWLRALLCLAAAFALLITSLASQAAELRARVDRSELAVGEIVELTLESDDPVLFGRPNLTPLEEQFEVLDTRLLTRQGDDGESGDLNSRLVIGLQPRVAGQLQIPSLQIGEARSPAITLQVSEARPVAAAQSLAPVFVDAQLDQDSVYVQAQAILTLSVYHSLALYDDSQLSPLEIAEARVEPLGSQRTYETLIGGVRHGVIETRYALFPQQSGELSIPALLFSATALDPQATSQQPFGPRSGRPVQVRSPALTLQVKPKPADYPAGAPWLPARVLNLSEHWSPPADKLQVGDSLTRSLLIRAEGLASSQLPLLEPRIQEPWLRRYPEQPRLSNREGEHGLIGSREESSALVPTAAGRIELPALEVVWWSTVEDRLMRSRLPAHTLEVEENPALVVEAAPVVPSAPRAVEVTLWPWQLSTALLGLTTLLGFGLWWRARRLPAVARAAASGPSPRTLQDDLRRACQSNDPHATRQALDAWARQQPETLADMAARYVPLSDALDGLNGALYSETGHSWQGEALWQAIGSLPPAHHLANGEPPAGSLPPLYPR</sequence>
<gene>
    <name evidence="4" type="ORF">SAMN05216201_10665</name>
</gene>
<feature type="signal peptide" evidence="2">
    <location>
        <begin position="1"/>
        <end position="39"/>
    </location>
</feature>
<feature type="domain" description="DUF7939" evidence="3">
    <location>
        <begin position="470"/>
        <end position="545"/>
    </location>
</feature>
<dbReference type="EMBL" id="FNZE01000006">
    <property type="protein sequence ID" value="SEJ24565.1"/>
    <property type="molecule type" value="Genomic_DNA"/>
</dbReference>